<dbReference type="Proteomes" id="UP000326396">
    <property type="component" value="Linkage Group LG7"/>
</dbReference>
<evidence type="ECO:0000313" key="2">
    <source>
        <dbReference type="Proteomes" id="UP000326396"/>
    </source>
</evidence>
<accession>A0A5N6M0V9</accession>
<proteinExistence type="predicted"/>
<sequence>MEEPFDSKSDHKAELTRIHNVNQFSEIERRFFRQLCHHLRRLCDLAPIHQQFVLWIVEEAGYKEDHLRRSWMKKGAR</sequence>
<keyword evidence="2" id="KW-1185">Reference proteome</keyword>
<name>A0A5N6M0V9_9ASTR</name>
<dbReference type="EMBL" id="SZYD01000017">
    <property type="protein sequence ID" value="KAD3067539.1"/>
    <property type="molecule type" value="Genomic_DNA"/>
</dbReference>
<dbReference type="AlphaFoldDB" id="A0A5N6M0V9"/>
<gene>
    <name evidence="1" type="ORF">E3N88_35419</name>
</gene>
<evidence type="ECO:0000313" key="1">
    <source>
        <dbReference type="EMBL" id="KAD3067539.1"/>
    </source>
</evidence>
<organism evidence="1 2">
    <name type="scientific">Mikania micrantha</name>
    <name type="common">bitter vine</name>
    <dbReference type="NCBI Taxonomy" id="192012"/>
    <lineage>
        <taxon>Eukaryota</taxon>
        <taxon>Viridiplantae</taxon>
        <taxon>Streptophyta</taxon>
        <taxon>Embryophyta</taxon>
        <taxon>Tracheophyta</taxon>
        <taxon>Spermatophyta</taxon>
        <taxon>Magnoliopsida</taxon>
        <taxon>eudicotyledons</taxon>
        <taxon>Gunneridae</taxon>
        <taxon>Pentapetalae</taxon>
        <taxon>asterids</taxon>
        <taxon>campanulids</taxon>
        <taxon>Asterales</taxon>
        <taxon>Asteraceae</taxon>
        <taxon>Asteroideae</taxon>
        <taxon>Heliantheae alliance</taxon>
        <taxon>Eupatorieae</taxon>
        <taxon>Mikania</taxon>
    </lineage>
</organism>
<protein>
    <submittedName>
        <fullName evidence="1">Uncharacterized protein</fullName>
    </submittedName>
</protein>
<comment type="caution">
    <text evidence="1">The sequence shown here is derived from an EMBL/GenBank/DDBJ whole genome shotgun (WGS) entry which is preliminary data.</text>
</comment>
<reference evidence="1 2" key="1">
    <citation type="submission" date="2019-05" db="EMBL/GenBank/DDBJ databases">
        <title>Mikania micrantha, genome provides insights into the molecular mechanism of rapid growth.</title>
        <authorList>
            <person name="Liu B."/>
        </authorList>
    </citation>
    <scope>NUCLEOTIDE SEQUENCE [LARGE SCALE GENOMIC DNA]</scope>
    <source>
        <strain evidence="1">NLD-2019</strain>
        <tissue evidence="1">Leaf</tissue>
    </source>
</reference>